<dbReference type="Gene3D" id="3.40.50.300">
    <property type="entry name" value="P-loop containing nucleotide triphosphate hydrolases"/>
    <property type="match status" value="1"/>
</dbReference>
<organism evidence="4 5">
    <name type="scientific">Carex littledalei</name>
    <dbReference type="NCBI Taxonomy" id="544730"/>
    <lineage>
        <taxon>Eukaryota</taxon>
        <taxon>Viridiplantae</taxon>
        <taxon>Streptophyta</taxon>
        <taxon>Embryophyta</taxon>
        <taxon>Tracheophyta</taxon>
        <taxon>Spermatophyta</taxon>
        <taxon>Magnoliopsida</taxon>
        <taxon>Liliopsida</taxon>
        <taxon>Poales</taxon>
        <taxon>Cyperaceae</taxon>
        <taxon>Cyperoideae</taxon>
        <taxon>Cariceae</taxon>
        <taxon>Carex</taxon>
        <taxon>Carex subgen. Euthyceras</taxon>
    </lineage>
</organism>
<accession>A0A833QZP4</accession>
<dbReference type="PROSITE" id="PS51903">
    <property type="entry name" value="CLP_R"/>
    <property type="match status" value="1"/>
</dbReference>
<dbReference type="Pfam" id="PF26587">
    <property type="entry name" value="AAA_lid_SMAX1"/>
    <property type="match status" value="1"/>
</dbReference>
<dbReference type="Proteomes" id="UP000623129">
    <property type="component" value="Unassembled WGS sequence"/>
</dbReference>
<dbReference type="PANTHER" id="PTHR43572:SF38">
    <property type="entry name" value="PROTEIN SMAX1-LIKE 6"/>
    <property type="match status" value="1"/>
</dbReference>
<dbReference type="InterPro" id="IPR051650">
    <property type="entry name" value="SL_signaling_regulator"/>
</dbReference>
<feature type="compositionally biased region" description="Basic and acidic residues" evidence="2">
    <location>
        <begin position="556"/>
        <end position="570"/>
    </location>
</feature>
<evidence type="ECO:0000313" key="4">
    <source>
        <dbReference type="EMBL" id="KAF3329897.1"/>
    </source>
</evidence>
<dbReference type="InterPro" id="IPR036628">
    <property type="entry name" value="Clp_N_dom_sf"/>
</dbReference>
<dbReference type="AlphaFoldDB" id="A0A833QZP4"/>
<dbReference type="PANTHER" id="PTHR43572">
    <property type="entry name" value="CHAPERONE PROTEIN CLPD, CHLOROPLASTIC"/>
    <property type="match status" value="1"/>
</dbReference>
<name>A0A833QZP4_9POAL</name>
<dbReference type="Gene3D" id="1.10.1780.10">
    <property type="entry name" value="Clp, N-terminal domain"/>
    <property type="match status" value="1"/>
</dbReference>
<dbReference type="InterPro" id="IPR027417">
    <property type="entry name" value="P-loop_NTPase"/>
</dbReference>
<evidence type="ECO:0000256" key="1">
    <source>
        <dbReference type="PROSITE-ProRule" id="PRU01251"/>
    </source>
</evidence>
<dbReference type="InterPro" id="IPR058954">
    <property type="entry name" value="AAA_lid_SMAX1"/>
</dbReference>
<gene>
    <name evidence="4" type="ORF">FCM35_KLT05228</name>
</gene>
<feature type="region of interest" description="Disordered" evidence="2">
    <location>
        <begin position="837"/>
        <end position="876"/>
    </location>
</feature>
<keyword evidence="5" id="KW-1185">Reference proteome</keyword>
<comment type="caution">
    <text evidence="4">The sequence shown here is derived from an EMBL/GenBank/DDBJ whole genome shotgun (WGS) entry which is preliminary data.</text>
</comment>
<evidence type="ECO:0000256" key="2">
    <source>
        <dbReference type="SAM" id="MobiDB-lite"/>
    </source>
</evidence>
<evidence type="ECO:0000313" key="5">
    <source>
        <dbReference type="Proteomes" id="UP000623129"/>
    </source>
</evidence>
<proteinExistence type="predicted"/>
<reference evidence="4" key="1">
    <citation type="submission" date="2020-01" db="EMBL/GenBank/DDBJ databases">
        <title>Genome sequence of Kobresia littledalei, the first chromosome-level genome in the family Cyperaceae.</title>
        <authorList>
            <person name="Qu G."/>
        </authorList>
    </citation>
    <scope>NUCLEOTIDE SEQUENCE</scope>
    <source>
        <strain evidence="4">C.B.Clarke</strain>
        <tissue evidence="4">Leaf</tissue>
    </source>
</reference>
<sequence length="999" mass="109812">MPTPVTAARACLTPEASAALDAAVSTARRRSHAQTTSLHFISSLLSSPLLRDALSRSRSTAYSPRLQFKALELCFSVALERLPSCSSSSSSTGTPLDEPPISNSLMAAIKRSQANQRRNPDTFHLYQQQSQSCASSSSFSGVKVELQQLMLAILDDPVVSRVFGEAGFRSSDIKIAVLRPAPPPILRFPRRCPPLFLCSFSNGSDELIGSIASSGDEHCRKIGEILSRDSSNGRNPMLVGAGAGDAARDFAGAVNRCNWSLFPPELEGIRIFDVELDEGDQIEDVVNGFDDIPGPGVVLNVGDLNELLEGEMVARVVLEVSRVLELKRGRVWVMGWSVNYETYLKFLSKYPLVDKDWELRILPITPSSRANGATAGCFNKTHSFVPFGGFFGESFEPVGVVKNPYQYQPGTRCQICNYNYEQEAMTILKASSMEAVDQVHSNLPSWMPKSNSGAVSNGFGDTAKVSDENKLVLNGKIANLQKKWTDYCHRLHTSYSPRIAAPENNYPLIPGFVPGTQNPAIIALPKPNRPIQSISLPSSTNPRDEDLISKLQPRHSKSDQLHLRASEDHASPSSATSVTTDLALATPRGPPPEKTESPKVKSHSQVNLNATPVTTSQNLSIIPDVNSYKSFFTDLFKRVGRQEEALKHISAVISSRAMSRRGIWLGFQGGDQGAQKRVATALAEMISGRTDNLISVDLSKSDLSKCFNARNHGKTSIDYIASEITKMLSAVVYIENVDEADILEQKCLDYAVNNGKLLDSYNREIGISGRIFLLSSRRKGISIPSSTKKYSNFSEENILSAQGRKMKIVMESPNAAIGSASGERVVITRRCESAKRKSDTCYGSPKRPHLGLDLNLPIEETKDEPENNSTSEDDSDTWAEELFEKLDQKVEFSAFNYNALADEVLWNVNRVFCEKFGPVCCQLEIEIDAMEQILAVEERRTICEWVEMVLGASFGELKQRCNRVPGSAVFRLVSCEKDFLSKGEHLPGSALLPCKVIIY</sequence>
<evidence type="ECO:0000259" key="3">
    <source>
        <dbReference type="PROSITE" id="PS51903"/>
    </source>
</evidence>
<keyword evidence="1" id="KW-0677">Repeat</keyword>
<protein>
    <submittedName>
        <fullName evidence="4">Chaperone protein ClpB1</fullName>
    </submittedName>
</protein>
<dbReference type="OrthoDB" id="1723324at2759"/>
<dbReference type="InterPro" id="IPR004176">
    <property type="entry name" value="Clp_R_N"/>
</dbReference>
<feature type="region of interest" description="Disordered" evidence="2">
    <location>
        <begin position="554"/>
        <end position="608"/>
    </location>
</feature>
<feature type="compositionally biased region" description="Polar residues" evidence="2">
    <location>
        <begin position="571"/>
        <end position="580"/>
    </location>
</feature>
<dbReference type="EMBL" id="SWLB01000014">
    <property type="protein sequence ID" value="KAF3329897.1"/>
    <property type="molecule type" value="Genomic_DNA"/>
</dbReference>
<feature type="domain" description="Clp R" evidence="3">
    <location>
        <begin position="7"/>
        <end position="183"/>
    </location>
</feature>